<comment type="caution">
    <text evidence="1">The sequence shown here is derived from an EMBL/GenBank/DDBJ whole genome shotgun (WGS) entry which is preliminary data.</text>
</comment>
<name>A0AAN6RR46_9PEZI</name>
<proteinExistence type="predicted"/>
<gene>
    <name evidence="1" type="ORF">C8A05DRAFT_36013</name>
</gene>
<protein>
    <submittedName>
        <fullName evidence="1">Uncharacterized protein</fullName>
    </submittedName>
</protein>
<reference evidence="1" key="2">
    <citation type="submission" date="2023-05" db="EMBL/GenBank/DDBJ databases">
        <authorList>
            <consortium name="Lawrence Berkeley National Laboratory"/>
            <person name="Steindorff A."/>
            <person name="Hensen N."/>
            <person name="Bonometti L."/>
            <person name="Westerberg I."/>
            <person name="Brannstrom I.O."/>
            <person name="Guillou S."/>
            <person name="Cros-Aarteil S."/>
            <person name="Calhoun S."/>
            <person name="Haridas S."/>
            <person name="Kuo A."/>
            <person name="Mondo S."/>
            <person name="Pangilinan J."/>
            <person name="Riley R."/>
            <person name="Labutti K."/>
            <person name="Andreopoulos B."/>
            <person name="Lipzen A."/>
            <person name="Chen C."/>
            <person name="Yanf M."/>
            <person name="Daum C."/>
            <person name="Ng V."/>
            <person name="Clum A."/>
            <person name="Ohm R."/>
            <person name="Martin F."/>
            <person name="Silar P."/>
            <person name="Natvig D."/>
            <person name="Lalanne C."/>
            <person name="Gautier V."/>
            <person name="Ament-Velasquez S.L."/>
            <person name="Kruys A."/>
            <person name="Hutchinson M.I."/>
            <person name="Powell A.J."/>
            <person name="Barry K."/>
            <person name="Miller A.N."/>
            <person name="Grigoriev I.V."/>
            <person name="Debuchy R."/>
            <person name="Gladieux P."/>
            <person name="Thoren M.H."/>
            <person name="Johannesson H."/>
        </authorList>
    </citation>
    <scope>NUCLEOTIDE SEQUENCE</scope>
    <source>
        <strain evidence="1">CBS 103.79</strain>
    </source>
</reference>
<evidence type="ECO:0000313" key="1">
    <source>
        <dbReference type="EMBL" id="KAK3900362.1"/>
    </source>
</evidence>
<dbReference type="AlphaFoldDB" id="A0AAN6RR46"/>
<evidence type="ECO:0000313" key="2">
    <source>
        <dbReference type="Proteomes" id="UP001303889"/>
    </source>
</evidence>
<sequence>MPLPSLISAAIQFGPPPEPDLAWPAGSQPPSASQLTLLCVDGLRERHLSQLLAALPSLTALEWNPIIDPAAADEDNTPRAAAVDLELVLAALARSRNTLGHLALNTRYAAPSTRGRSAVPSAGGHGRAGGLPPMPIVVFLTGVEFPPPAGQPTMARCLLRSLEDLMLTTEVGRALHEVALWLGEARSRAPRLQLLRFTLQEYFGKVRAEIQDARDEVEERAEEVGAETEYFFNV</sequence>
<accession>A0AAN6RR46</accession>
<dbReference type="EMBL" id="MU855679">
    <property type="protein sequence ID" value="KAK3900362.1"/>
    <property type="molecule type" value="Genomic_DNA"/>
</dbReference>
<organism evidence="1 2">
    <name type="scientific">Staphylotrichum tortipilum</name>
    <dbReference type="NCBI Taxonomy" id="2831512"/>
    <lineage>
        <taxon>Eukaryota</taxon>
        <taxon>Fungi</taxon>
        <taxon>Dikarya</taxon>
        <taxon>Ascomycota</taxon>
        <taxon>Pezizomycotina</taxon>
        <taxon>Sordariomycetes</taxon>
        <taxon>Sordariomycetidae</taxon>
        <taxon>Sordariales</taxon>
        <taxon>Chaetomiaceae</taxon>
        <taxon>Staphylotrichum</taxon>
    </lineage>
</organism>
<dbReference type="Proteomes" id="UP001303889">
    <property type="component" value="Unassembled WGS sequence"/>
</dbReference>
<keyword evidence="2" id="KW-1185">Reference proteome</keyword>
<reference evidence="1" key="1">
    <citation type="journal article" date="2023" name="Mol. Phylogenet. Evol.">
        <title>Genome-scale phylogeny and comparative genomics of the fungal order Sordariales.</title>
        <authorList>
            <person name="Hensen N."/>
            <person name="Bonometti L."/>
            <person name="Westerberg I."/>
            <person name="Brannstrom I.O."/>
            <person name="Guillou S."/>
            <person name="Cros-Aarteil S."/>
            <person name="Calhoun S."/>
            <person name="Haridas S."/>
            <person name="Kuo A."/>
            <person name="Mondo S."/>
            <person name="Pangilinan J."/>
            <person name="Riley R."/>
            <person name="LaButti K."/>
            <person name="Andreopoulos B."/>
            <person name="Lipzen A."/>
            <person name="Chen C."/>
            <person name="Yan M."/>
            <person name="Daum C."/>
            <person name="Ng V."/>
            <person name="Clum A."/>
            <person name="Steindorff A."/>
            <person name="Ohm R.A."/>
            <person name="Martin F."/>
            <person name="Silar P."/>
            <person name="Natvig D.O."/>
            <person name="Lalanne C."/>
            <person name="Gautier V."/>
            <person name="Ament-Velasquez S.L."/>
            <person name="Kruys A."/>
            <person name="Hutchinson M.I."/>
            <person name="Powell A.J."/>
            <person name="Barry K."/>
            <person name="Miller A.N."/>
            <person name="Grigoriev I.V."/>
            <person name="Debuchy R."/>
            <person name="Gladieux P."/>
            <person name="Hiltunen Thoren M."/>
            <person name="Johannesson H."/>
        </authorList>
    </citation>
    <scope>NUCLEOTIDE SEQUENCE</scope>
    <source>
        <strain evidence="1">CBS 103.79</strain>
    </source>
</reference>